<dbReference type="Pfam" id="PF22776">
    <property type="entry name" value="K_trans_C"/>
    <property type="match status" value="1"/>
</dbReference>
<dbReference type="InterPro" id="IPR003855">
    <property type="entry name" value="K+_transporter"/>
</dbReference>
<dbReference type="GO" id="GO:0005886">
    <property type="term" value="C:plasma membrane"/>
    <property type="evidence" value="ECO:0007669"/>
    <property type="project" value="UniProtKB-SubCell"/>
</dbReference>
<accession>A0A916TGK3</accession>
<dbReference type="EMBL" id="BMHI01000006">
    <property type="protein sequence ID" value="GGB44065.1"/>
    <property type="molecule type" value="Genomic_DNA"/>
</dbReference>
<keyword evidence="8 12" id="KW-0630">Potassium</keyword>
<feature type="domain" description="K+ potassium transporter integral membrane" evidence="13">
    <location>
        <begin position="4"/>
        <end position="457"/>
    </location>
</feature>
<evidence type="ECO:0000259" key="14">
    <source>
        <dbReference type="Pfam" id="PF22776"/>
    </source>
</evidence>
<evidence type="ECO:0000256" key="3">
    <source>
        <dbReference type="ARBA" id="ARBA00022448"/>
    </source>
</evidence>
<dbReference type="GO" id="GO:0015293">
    <property type="term" value="F:symporter activity"/>
    <property type="evidence" value="ECO:0007669"/>
    <property type="project" value="UniProtKB-UniRule"/>
</dbReference>
<feature type="transmembrane region" description="Helical" evidence="12">
    <location>
        <begin position="134"/>
        <end position="152"/>
    </location>
</feature>
<dbReference type="PANTHER" id="PTHR30540">
    <property type="entry name" value="OSMOTIC STRESS POTASSIUM TRANSPORTER"/>
    <property type="match status" value="1"/>
</dbReference>
<reference evidence="15" key="1">
    <citation type="journal article" date="2014" name="Int. J. Syst. Evol. Microbiol.">
        <title>Complete genome sequence of Corynebacterium casei LMG S-19264T (=DSM 44701T), isolated from a smear-ripened cheese.</title>
        <authorList>
            <consortium name="US DOE Joint Genome Institute (JGI-PGF)"/>
            <person name="Walter F."/>
            <person name="Albersmeier A."/>
            <person name="Kalinowski J."/>
            <person name="Ruckert C."/>
        </authorList>
    </citation>
    <scope>NUCLEOTIDE SEQUENCE</scope>
    <source>
        <strain evidence="15">CGMCC 1.15085</strain>
    </source>
</reference>
<evidence type="ECO:0000256" key="11">
    <source>
        <dbReference type="ARBA" id="ARBA00023136"/>
    </source>
</evidence>
<dbReference type="InterPro" id="IPR053952">
    <property type="entry name" value="K_trans_C"/>
</dbReference>
<feature type="transmembrane region" description="Helical" evidence="12">
    <location>
        <begin position="241"/>
        <end position="262"/>
    </location>
</feature>
<comment type="similarity">
    <text evidence="2 12">Belongs to the HAK/KUP transporter (TC 2.A.72) family.</text>
</comment>
<sequence length="620" mass="67782">MLSLTFGALGVVFGDIGTSPLYSLQTIFSLDHNRVATTHEDVYGVISLVFWAVTIVVSIKYVVFILRADNDGEGGDLALAALARRAVRAGGKRFTLVMVLGVFSASLFSGDSVITPAISVLSAVEGLAVPAPGLHDLILPISMTIIVILFVVQRFGTSVVGKLFGPVMVVWFVTIGVLGLTKIIPNPAIIRALSPTYALEFWFQRPFIAFIAMGAVVLSITGAEALYADMGHFGRSPIRRAWFFLVFPCLTLNYLGQGALITESPGAIRNPFFLLGPSWAQWPMVILATLATVIASQAVISGAFSVARQAERLGYLPRLTVLHTSEHESGQIYIPSVNWSLFVGVLVLMVTFRTSQHLATAYGLAVTGTLVLSSTLFLVYAESAWKWAKWRLVLVGVLFYSIELTFLAANLAKVIHGGWLPLSIAAVVATTMFTWRRGASIVSGMRREKEGQLTEFIEYLRGCEVTRVPGVAVFLHPDNQTTPLAFRENVAFNHVTHENVYIVSAVSRNVPHVAPDELLKFSSLGDPYDGVAHIQLNFGFQDDQDVPQALRAAREQGINLDPDEAFYFLSRISVQHGSLPGLSKWRKRLFLGMAHNAANPAVYYRLPEDRTVVMGAQVHF</sequence>
<feature type="transmembrane region" description="Helical" evidence="12">
    <location>
        <begin position="392"/>
        <end position="412"/>
    </location>
</feature>
<evidence type="ECO:0000313" key="15">
    <source>
        <dbReference type="EMBL" id="GGB44065.1"/>
    </source>
</evidence>
<dbReference type="HAMAP" id="MF_01522">
    <property type="entry name" value="Kup"/>
    <property type="match status" value="1"/>
</dbReference>
<dbReference type="GO" id="GO:0015079">
    <property type="term" value="F:potassium ion transmembrane transporter activity"/>
    <property type="evidence" value="ECO:0007669"/>
    <property type="project" value="UniProtKB-UniRule"/>
</dbReference>
<proteinExistence type="inferred from homology"/>
<keyword evidence="4 12" id="KW-1003">Cell membrane</keyword>
<reference evidence="15" key="2">
    <citation type="submission" date="2020-09" db="EMBL/GenBank/DDBJ databases">
        <authorList>
            <person name="Sun Q."/>
            <person name="Zhou Y."/>
        </authorList>
    </citation>
    <scope>NUCLEOTIDE SEQUENCE</scope>
    <source>
        <strain evidence="15">CGMCC 1.15085</strain>
    </source>
</reference>
<feature type="transmembrane region" description="Helical" evidence="12">
    <location>
        <begin position="207"/>
        <end position="229"/>
    </location>
</feature>
<comment type="caution">
    <text evidence="15">The sequence shown here is derived from an EMBL/GenBank/DDBJ whole genome shotgun (WGS) entry which is preliminary data.</text>
</comment>
<comment type="subcellular location">
    <subcellularLocation>
        <location evidence="12">Cell membrane</location>
        <topology evidence="12">Multi-pass membrane protein</topology>
    </subcellularLocation>
    <subcellularLocation>
        <location evidence="1">Membrane</location>
        <topology evidence="1">Multi-pass membrane protein</topology>
    </subcellularLocation>
</comment>
<evidence type="ECO:0000256" key="6">
    <source>
        <dbReference type="ARBA" id="ARBA00022692"/>
    </source>
</evidence>
<evidence type="ECO:0000256" key="9">
    <source>
        <dbReference type="ARBA" id="ARBA00022989"/>
    </source>
</evidence>
<dbReference type="Proteomes" id="UP000636793">
    <property type="component" value="Unassembled WGS sequence"/>
</dbReference>
<keyword evidence="6 12" id="KW-0812">Transmembrane</keyword>
<feature type="domain" description="K+ potassium transporter C-terminal" evidence="14">
    <location>
        <begin position="469"/>
        <end position="619"/>
    </location>
</feature>
<evidence type="ECO:0000313" key="16">
    <source>
        <dbReference type="Proteomes" id="UP000636793"/>
    </source>
</evidence>
<feature type="transmembrane region" description="Helical" evidence="12">
    <location>
        <begin position="164"/>
        <end position="184"/>
    </location>
</feature>
<evidence type="ECO:0000256" key="7">
    <source>
        <dbReference type="ARBA" id="ARBA00022847"/>
    </source>
</evidence>
<evidence type="ECO:0000256" key="1">
    <source>
        <dbReference type="ARBA" id="ARBA00004141"/>
    </source>
</evidence>
<name>A0A916TGK3_9MICO</name>
<feature type="transmembrane region" description="Helical" evidence="12">
    <location>
        <begin position="282"/>
        <end position="307"/>
    </location>
</feature>
<dbReference type="Pfam" id="PF02705">
    <property type="entry name" value="K_trans"/>
    <property type="match status" value="1"/>
</dbReference>
<evidence type="ECO:0000256" key="10">
    <source>
        <dbReference type="ARBA" id="ARBA00023065"/>
    </source>
</evidence>
<keyword evidence="16" id="KW-1185">Reference proteome</keyword>
<keyword evidence="10 12" id="KW-0406">Ion transport</keyword>
<keyword evidence="3 12" id="KW-0813">Transport</keyword>
<gene>
    <name evidence="12 15" type="primary">kup</name>
    <name evidence="15" type="ORF">GCM10011492_38890</name>
</gene>
<feature type="transmembrane region" description="Helical" evidence="12">
    <location>
        <begin position="358"/>
        <end position="380"/>
    </location>
</feature>
<feature type="transmembrane region" description="Helical" evidence="12">
    <location>
        <begin position="418"/>
        <end position="435"/>
    </location>
</feature>
<evidence type="ECO:0000256" key="12">
    <source>
        <dbReference type="HAMAP-Rule" id="MF_01522"/>
    </source>
</evidence>
<protein>
    <recommendedName>
        <fullName evidence="12">Probable potassium transport system protein Kup</fullName>
    </recommendedName>
</protein>
<evidence type="ECO:0000256" key="4">
    <source>
        <dbReference type="ARBA" id="ARBA00022475"/>
    </source>
</evidence>
<evidence type="ECO:0000256" key="8">
    <source>
        <dbReference type="ARBA" id="ARBA00022958"/>
    </source>
</evidence>
<organism evidence="15 16">
    <name type="scientific">Flexivirga endophytica</name>
    <dbReference type="NCBI Taxonomy" id="1849103"/>
    <lineage>
        <taxon>Bacteria</taxon>
        <taxon>Bacillati</taxon>
        <taxon>Actinomycetota</taxon>
        <taxon>Actinomycetes</taxon>
        <taxon>Micrococcales</taxon>
        <taxon>Dermacoccaceae</taxon>
        <taxon>Flexivirga</taxon>
    </lineage>
</organism>
<dbReference type="PANTHER" id="PTHR30540:SF79">
    <property type="entry name" value="LOW AFFINITY POTASSIUM TRANSPORT SYSTEM PROTEIN KUP"/>
    <property type="match status" value="1"/>
</dbReference>
<keyword evidence="11 12" id="KW-0472">Membrane</keyword>
<keyword evidence="7 12" id="KW-0769">Symport</keyword>
<evidence type="ECO:0000256" key="2">
    <source>
        <dbReference type="ARBA" id="ARBA00007019"/>
    </source>
</evidence>
<comment type="catalytic activity">
    <reaction evidence="12">
        <text>K(+)(in) + H(+)(in) = K(+)(out) + H(+)(out)</text>
        <dbReference type="Rhea" id="RHEA:28490"/>
        <dbReference type="ChEBI" id="CHEBI:15378"/>
        <dbReference type="ChEBI" id="CHEBI:29103"/>
    </reaction>
</comment>
<dbReference type="InterPro" id="IPR023051">
    <property type="entry name" value="Kup"/>
</dbReference>
<feature type="transmembrane region" description="Helical" evidence="12">
    <location>
        <begin position="94"/>
        <end position="114"/>
    </location>
</feature>
<dbReference type="InterPro" id="IPR053951">
    <property type="entry name" value="K_trans_N"/>
</dbReference>
<evidence type="ECO:0000256" key="5">
    <source>
        <dbReference type="ARBA" id="ARBA00022538"/>
    </source>
</evidence>
<feature type="transmembrane region" description="Helical" evidence="12">
    <location>
        <begin position="42"/>
        <end position="63"/>
    </location>
</feature>
<keyword evidence="9 12" id="KW-1133">Transmembrane helix</keyword>
<comment type="function">
    <text evidence="12">Transport of potassium into the cell. Likely operates as a K(+):H(+) symporter.</text>
</comment>
<evidence type="ECO:0000259" key="13">
    <source>
        <dbReference type="Pfam" id="PF02705"/>
    </source>
</evidence>
<feature type="transmembrane region" description="Helical" evidence="12">
    <location>
        <begin position="332"/>
        <end position="352"/>
    </location>
</feature>
<dbReference type="AlphaFoldDB" id="A0A916TGK3"/>
<keyword evidence="5 12" id="KW-0633">Potassium transport</keyword>